<dbReference type="Pfam" id="PF01047">
    <property type="entry name" value="MarR"/>
    <property type="match status" value="1"/>
</dbReference>
<sequence>MNSKDRLNGKLIIALGRTYRNAHRMSNELFRERGLTLPQFTVLELLYNRGEQTIQQIIDKVLSSSGNITVVVRNLEQAGLVYRWDNPHDRRSYLIGITQKGRDLMDVVFAGHMSNLAEFFARLTREEKEQIVAILKKLR</sequence>
<dbReference type="EMBL" id="JMKI01000045">
    <property type="protein sequence ID" value="KEJ91577.1"/>
    <property type="molecule type" value="Genomic_DNA"/>
</dbReference>
<evidence type="ECO:0000256" key="2">
    <source>
        <dbReference type="ARBA" id="ARBA00023125"/>
    </source>
</evidence>
<dbReference type="InterPro" id="IPR036388">
    <property type="entry name" value="WH-like_DNA-bd_sf"/>
</dbReference>
<keyword evidence="1" id="KW-0805">Transcription regulation</keyword>
<dbReference type="eggNOG" id="COG1846">
    <property type="taxonomic scope" value="Bacteria"/>
</dbReference>
<dbReference type="PROSITE" id="PS50995">
    <property type="entry name" value="HTH_MARR_2"/>
    <property type="match status" value="1"/>
</dbReference>
<evidence type="ECO:0000313" key="6">
    <source>
        <dbReference type="Proteomes" id="UP000027665"/>
    </source>
</evidence>
<protein>
    <submittedName>
        <fullName evidence="5">MarR family transcriptional regulator</fullName>
    </submittedName>
</protein>
<evidence type="ECO:0000256" key="1">
    <source>
        <dbReference type="ARBA" id="ARBA00023015"/>
    </source>
</evidence>
<comment type="caution">
    <text evidence="5">The sequence shown here is derived from an EMBL/GenBank/DDBJ whole genome shotgun (WGS) entry which is preliminary data.</text>
</comment>
<dbReference type="AlphaFoldDB" id="A0A073J1L0"/>
<dbReference type="GO" id="GO:0003677">
    <property type="term" value="F:DNA binding"/>
    <property type="evidence" value="ECO:0007669"/>
    <property type="project" value="UniProtKB-KW"/>
</dbReference>
<feature type="domain" description="HTH marR-type" evidence="4">
    <location>
        <begin position="8"/>
        <end position="139"/>
    </location>
</feature>
<keyword evidence="3" id="KW-0804">Transcription</keyword>
<dbReference type="Gene3D" id="1.10.10.10">
    <property type="entry name" value="Winged helix-like DNA-binding domain superfamily/Winged helix DNA-binding domain"/>
    <property type="match status" value="1"/>
</dbReference>
<dbReference type="PANTHER" id="PTHR42756">
    <property type="entry name" value="TRANSCRIPTIONAL REGULATOR, MARR"/>
    <property type="match status" value="1"/>
</dbReference>
<name>A0A073J1L0_9BACT</name>
<dbReference type="SMART" id="SM00347">
    <property type="entry name" value="HTH_MARR"/>
    <property type="match status" value="1"/>
</dbReference>
<dbReference type="InterPro" id="IPR036390">
    <property type="entry name" value="WH_DNA-bd_sf"/>
</dbReference>
<organism evidence="5 6">
    <name type="scientific">Synergistes jonesii</name>
    <dbReference type="NCBI Taxonomy" id="2754"/>
    <lineage>
        <taxon>Bacteria</taxon>
        <taxon>Thermotogati</taxon>
        <taxon>Synergistota</taxon>
        <taxon>Synergistia</taxon>
        <taxon>Synergistales</taxon>
        <taxon>Synergistaceae</taxon>
        <taxon>Synergistes</taxon>
    </lineage>
</organism>
<dbReference type="PANTHER" id="PTHR42756:SF1">
    <property type="entry name" value="TRANSCRIPTIONAL REPRESSOR OF EMRAB OPERON"/>
    <property type="match status" value="1"/>
</dbReference>
<accession>A0A073J1L0</accession>
<dbReference type="SUPFAM" id="SSF46785">
    <property type="entry name" value="Winged helix' DNA-binding domain"/>
    <property type="match status" value="1"/>
</dbReference>
<proteinExistence type="predicted"/>
<dbReference type="Proteomes" id="UP000027665">
    <property type="component" value="Unassembled WGS sequence"/>
</dbReference>
<reference evidence="5 6" key="1">
    <citation type="submission" date="2014-04" db="EMBL/GenBank/DDBJ databases">
        <title>Draft Genome Sequence of Synergistes jonesii.</title>
        <authorList>
            <person name="Coil D.A."/>
            <person name="Eisen J.A."/>
            <person name="Holland-Moritz H.E."/>
        </authorList>
    </citation>
    <scope>NUCLEOTIDE SEQUENCE [LARGE SCALE GENOMIC DNA]</scope>
    <source>
        <strain evidence="5 6">78-1</strain>
    </source>
</reference>
<gene>
    <name evidence="5" type="ORF">EH55_09220</name>
</gene>
<dbReference type="OrthoDB" id="9799747at2"/>
<evidence type="ECO:0000256" key="3">
    <source>
        <dbReference type="ARBA" id="ARBA00023163"/>
    </source>
</evidence>
<evidence type="ECO:0000313" key="5">
    <source>
        <dbReference type="EMBL" id="KEJ91577.1"/>
    </source>
</evidence>
<evidence type="ECO:0000259" key="4">
    <source>
        <dbReference type="PROSITE" id="PS50995"/>
    </source>
</evidence>
<dbReference type="GO" id="GO:0003700">
    <property type="term" value="F:DNA-binding transcription factor activity"/>
    <property type="evidence" value="ECO:0007669"/>
    <property type="project" value="InterPro"/>
</dbReference>
<keyword evidence="6" id="KW-1185">Reference proteome</keyword>
<dbReference type="InterPro" id="IPR000835">
    <property type="entry name" value="HTH_MarR-typ"/>
</dbReference>
<dbReference type="STRING" id="2754.EH55_09220"/>
<keyword evidence="2" id="KW-0238">DNA-binding</keyword>
<dbReference type="PRINTS" id="PR00598">
    <property type="entry name" value="HTHMARR"/>
</dbReference>
<dbReference type="GeneID" id="90984292"/>
<dbReference type="RefSeq" id="WP_037977698.1">
    <property type="nucleotide sequence ID" value="NZ_CALIAO010000054.1"/>
</dbReference>